<dbReference type="Proteomes" id="UP000054144">
    <property type="component" value="Unassembled WGS sequence"/>
</dbReference>
<feature type="domain" description="Zn(2)-C6 fungal-type" evidence="2">
    <location>
        <begin position="98"/>
        <end position="129"/>
    </location>
</feature>
<feature type="domain" description="Zn(2)-C6 fungal-type" evidence="2">
    <location>
        <begin position="55"/>
        <end position="85"/>
    </location>
</feature>
<dbReference type="Gene3D" id="4.10.240.10">
    <property type="entry name" value="Zn(2)-C6 fungal-type DNA-binding domain"/>
    <property type="match status" value="2"/>
</dbReference>
<dbReference type="Pfam" id="PF00172">
    <property type="entry name" value="Zn_clus"/>
    <property type="match status" value="2"/>
</dbReference>
<proteinExistence type="predicted"/>
<feature type="compositionally biased region" description="Polar residues" evidence="1">
    <location>
        <begin position="210"/>
        <end position="223"/>
    </location>
</feature>
<dbReference type="InterPro" id="IPR001138">
    <property type="entry name" value="Zn2Cys6_DnaBD"/>
</dbReference>
<evidence type="ECO:0000259" key="2">
    <source>
        <dbReference type="PROSITE" id="PS50048"/>
    </source>
</evidence>
<dbReference type="AlphaFoldDB" id="A0A0D7AGA1"/>
<evidence type="ECO:0000313" key="4">
    <source>
        <dbReference type="Proteomes" id="UP000054144"/>
    </source>
</evidence>
<dbReference type="EMBL" id="KN881676">
    <property type="protein sequence ID" value="KIY50184.1"/>
    <property type="molecule type" value="Genomic_DNA"/>
</dbReference>
<protein>
    <recommendedName>
        <fullName evidence="2">Zn(2)-C6 fungal-type domain-containing protein</fullName>
    </recommendedName>
</protein>
<dbReference type="OrthoDB" id="39175at2759"/>
<dbReference type="SUPFAM" id="SSF57701">
    <property type="entry name" value="Zn2/Cys6 DNA-binding domain"/>
    <property type="match status" value="2"/>
</dbReference>
<accession>A0A0D7AGA1</accession>
<evidence type="ECO:0000256" key="1">
    <source>
        <dbReference type="SAM" id="MobiDB-lite"/>
    </source>
</evidence>
<dbReference type="GO" id="GO:0000981">
    <property type="term" value="F:DNA-binding transcription factor activity, RNA polymerase II-specific"/>
    <property type="evidence" value="ECO:0007669"/>
    <property type="project" value="InterPro"/>
</dbReference>
<evidence type="ECO:0000313" key="3">
    <source>
        <dbReference type="EMBL" id="KIY50184.1"/>
    </source>
</evidence>
<dbReference type="InterPro" id="IPR036864">
    <property type="entry name" value="Zn2-C6_fun-type_DNA-bd_sf"/>
</dbReference>
<reference evidence="3 4" key="1">
    <citation type="journal article" date="2015" name="Fungal Genet. Biol.">
        <title>Evolution of novel wood decay mechanisms in Agaricales revealed by the genome sequences of Fistulina hepatica and Cylindrobasidium torrendii.</title>
        <authorList>
            <person name="Floudas D."/>
            <person name="Held B.W."/>
            <person name="Riley R."/>
            <person name="Nagy L.G."/>
            <person name="Koehler G."/>
            <person name="Ransdell A.S."/>
            <person name="Younus H."/>
            <person name="Chow J."/>
            <person name="Chiniquy J."/>
            <person name="Lipzen A."/>
            <person name="Tritt A."/>
            <person name="Sun H."/>
            <person name="Haridas S."/>
            <person name="LaButti K."/>
            <person name="Ohm R.A."/>
            <person name="Kues U."/>
            <person name="Blanchette R.A."/>
            <person name="Grigoriev I.V."/>
            <person name="Minto R.E."/>
            <person name="Hibbett D.S."/>
        </authorList>
    </citation>
    <scope>NUCLEOTIDE SEQUENCE [LARGE SCALE GENOMIC DNA]</scope>
    <source>
        <strain evidence="3 4">ATCC 64428</strain>
    </source>
</reference>
<dbReference type="CDD" id="cd00067">
    <property type="entry name" value="GAL4"/>
    <property type="match status" value="2"/>
</dbReference>
<dbReference type="PROSITE" id="PS50048">
    <property type="entry name" value="ZN2_CY6_FUNGAL_2"/>
    <property type="match status" value="2"/>
</dbReference>
<keyword evidence="4" id="KW-1185">Reference proteome</keyword>
<gene>
    <name evidence="3" type="ORF">FISHEDRAFT_39613</name>
</gene>
<organism evidence="3 4">
    <name type="scientific">Fistulina hepatica ATCC 64428</name>
    <dbReference type="NCBI Taxonomy" id="1128425"/>
    <lineage>
        <taxon>Eukaryota</taxon>
        <taxon>Fungi</taxon>
        <taxon>Dikarya</taxon>
        <taxon>Basidiomycota</taxon>
        <taxon>Agaricomycotina</taxon>
        <taxon>Agaricomycetes</taxon>
        <taxon>Agaricomycetidae</taxon>
        <taxon>Agaricales</taxon>
        <taxon>Fistulinaceae</taxon>
        <taxon>Fistulina</taxon>
    </lineage>
</organism>
<dbReference type="SMART" id="SM00066">
    <property type="entry name" value="GAL4"/>
    <property type="match status" value="2"/>
</dbReference>
<sequence length="481" mass="53446">MPQPSSLPISRELPRPDKAQAPLEFQRTGVADHKVASTSAAAVETQIESWRGKIRCDHCRANNLRCDRIQPTCNNCLPLDKACTYTPSAPNANRAMPRCDHCRAGDLKCDRKVPVCSECSRSNSNDCHYSPKKRASISDAHAVEKHERSPVIILPPLKSSMDKRPPAPAARLVSRPVASHPEHVEILPRPRPSSRPVSISCPAPSDGADSRTSPRANDGSGSNMRLRKRIRTFNLYVRNAVTSYFFFTICPITIGINPLNIQPWSNNSFASLPEEMCNTIRDIPLTDMPDRTAFDVHLHKFLAGVSVELRETACLSEETYLAMARGLAKGDLSKVSPHLRAWATVHHLCSVSDKNCLLLAPAEKNYSTDTPTAIAERLRYKKLPDDLGWWPVCITRREDAVNDINFRETGSVGCQRLPVRSQIFDILVYAHRGHGSASFMLSEIQGAHITSITWPMAELFIRQCPRCAPIKGRHTSVSVKP</sequence>
<dbReference type="GO" id="GO:0008270">
    <property type="term" value="F:zinc ion binding"/>
    <property type="evidence" value="ECO:0007669"/>
    <property type="project" value="InterPro"/>
</dbReference>
<name>A0A0D7AGA1_9AGAR</name>
<feature type="region of interest" description="Disordered" evidence="1">
    <location>
        <begin position="156"/>
        <end position="223"/>
    </location>
</feature>